<dbReference type="Proteomes" id="UP001374535">
    <property type="component" value="Chromosome 10"/>
</dbReference>
<evidence type="ECO:0000259" key="13">
    <source>
        <dbReference type="PROSITE" id="PS50893"/>
    </source>
</evidence>
<dbReference type="Gene3D" id="1.20.1560.10">
    <property type="entry name" value="ABC transporter type 1, transmembrane domain"/>
    <property type="match status" value="1"/>
</dbReference>
<keyword evidence="8 12" id="KW-1133">Transmembrane helix</keyword>
<dbReference type="FunFam" id="1.20.1560.10:FF:000009">
    <property type="entry name" value="ABC transporter B family member 1"/>
    <property type="match status" value="1"/>
</dbReference>
<comment type="subcellular location">
    <subcellularLocation>
        <location evidence="1">Cell membrane</location>
        <topology evidence="1">Multi-pass membrane protein</topology>
    </subcellularLocation>
</comment>
<feature type="compositionally biased region" description="Basic and acidic residues" evidence="11">
    <location>
        <begin position="618"/>
        <end position="632"/>
    </location>
</feature>
<organism evidence="15 16">
    <name type="scientific">Vigna mungo</name>
    <name type="common">Black gram</name>
    <name type="synonym">Phaseolus mungo</name>
    <dbReference type="NCBI Taxonomy" id="3915"/>
    <lineage>
        <taxon>Eukaryota</taxon>
        <taxon>Viridiplantae</taxon>
        <taxon>Streptophyta</taxon>
        <taxon>Embryophyta</taxon>
        <taxon>Tracheophyta</taxon>
        <taxon>Spermatophyta</taxon>
        <taxon>Magnoliopsida</taxon>
        <taxon>eudicotyledons</taxon>
        <taxon>Gunneridae</taxon>
        <taxon>Pentapetalae</taxon>
        <taxon>rosids</taxon>
        <taxon>fabids</taxon>
        <taxon>Fabales</taxon>
        <taxon>Fabaceae</taxon>
        <taxon>Papilionoideae</taxon>
        <taxon>50 kb inversion clade</taxon>
        <taxon>NPAAA clade</taxon>
        <taxon>indigoferoid/millettioid clade</taxon>
        <taxon>Phaseoleae</taxon>
        <taxon>Vigna</taxon>
    </lineage>
</organism>
<dbReference type="PROSITE" id="PS00211">
    <property type="entry name" value="ABC_TRANSPORTER_1"/>
    <property type="match status" value="2"/>
</dbReference>
<dbReference type="Gene3D" id="3.40.50.300">
    <property type="entry name" value="P-loop containing nucleotide triphosphate hydrolases"/>
    <property type="match status" value="2"/>
</dbReference>
<dbReference type="EMBL" id="CP144691">
    <property type="protein sequence ID" value="WVY94458.1"/>
    <property type="molecule type" value="Genomic_DNA"/>
</dbReference>
<dbReference type="InterPro" id="IPR027417">
    <property type="entry name" value="P-loop_NTPase"/>
</dbReference>
<feature type="transmembrane region" description="Helical" evidence="12">
    <location>
        <begin position="201"/>
        <end position="221"/>
    </location>
</feature>
<evidence type="ECO:0000256" key="4">
    <source>
        <dbReference type="ARBA" id="ARBA00022692"/>
    </source>
</evidence>
<evidence type="ECO:0000256" key="5">
    <source>
        <dbReference type="ARBA" id="ARBA00022737"/>
    </source>
</evidence>
<evidence type="ECO:0000256" key="11">
    <source>
        <dbReference type="SAM" id="MobiDB-lite"/>
    </source>
</evidence>
<feature type="domain" description="ABC transporter" evidence="13">
    <location>
        <begin position="378"/>
        <end position="614"/>
    </location>
</feature>
<feature type="transmembrane region" description="Helical" evidence="12">
    <location>
        <begin position="176"/>
        <end position="195"/>
    </location>
</feature>
<gene>
    <name evidence="15" type="ORF">V8G54_033546</name>
</gene>
<dbReference type="GO" id="GO:0005524">
    <property type="term" value="F:ATP binding"/>
    <property type="evidence" value="ECO:0007669"/>
    <property type="project" value="UniProtKB-KW"/>
</dbReference>
<feature type="compositionally biased region" description="Polar residues" evidence="11">
    <location>
        <begin position="633"/>
        <end position="650"/>
    </location>
</feature>
<comment type="similarity">
    <text evidence="2">Belongs to the ABC transporter superfamily. ABCB family. Multidrug resistance exporter (TC 3.A.1.201) subfamily.</text>
</comment>
<feature type="domain" description="ABC transporter" evidence="13">
    <location>
        <begin position="1038"/>
        <end position="1275"/>
    </location>
</feature>
<evidence type="ECO:0000256" key="2">
    <source>
        <dbReference type="ARBA" id="ARBA00007577"/>
    </source>
</evidence>
<feature type="transmembrane region" description="Helical" evidence="12">
    <location>
        <begin position="831"/>
        <end position="852"/>
    </location>
</feature>
<keyword evidence="16" id="KW-1185">Reference proteome</keyword>
<feature type="compositionally biased region" description="Low complexity" evidence="11">
    <location>
        <begin position="655"/>
        <end position="671"/>
    </location>
</feature>
<evidence type="ECO:0000256" key="12">
    <source>
        <dbReference type="SAM" id="Phobius"/>
    </source>
</evidence>
<evidence type="ECO:0000256" key="6">
    <source>
        <dbReference type="ARBA" id="ARBA00022741"/>
    </source>
</evidence>
<evidence type="ECO:0000256" key="3">
    <source>
        <dbReference type="ARBA" id="ARBA00022448"/>
    </source>
</evidence>
<sequence>MLFISLEAAMAHNTDGLPSSTSVQHHDKDKDKDKANQKVPFYKLFTFADHLDVALMTIGTICAMANGWSQPIMTVILGKLINTFGSTDPSNTIKEVSKVSLLFVYLAIATGVASFLQVACWMVTGERQAARIRGLYLKTILKQDIAFFDTETTTGEVIGRMSGDTILIQDSMGEKVGKFIQLASTFIGGFVIAFVRGWRLAVILIACIPCVVITGGILAILMSRMSSRGQAAYAEAGTVVEQTVGAIRTVASFTGERKAMEKYNTKLKIAYKTMVQQGMASGLGLGVLLSIVFCTYALAMWYGSKLVIEKGFNGGTVITVIVALMTGGMSLGQTSPSLNAFAAGQAAAYKMFETIKRKPKIDAYDTNGIVMEDIRGDIELRDVYFSYPARKDVQIFSGFSLHVSSGTTTALVGQSGSGKSTVISLLERFYDPDSGEVLIDGVNLKDFQVRWIREQIGLVSQEPILFAASIKENIIYGKEGATDEEIKSAITLANAKTFIDKLPQGLETMAGQNGTQLSGGQKQRIAIARAILKNPRILLLDEATSALDAESERVVQEALEQAMSKRTTVVVAHRLTTIRNADTIAVVHEGKIVEKGTHDELIKEVDGAYSQLIRLQEGTKEAEGSHNSEAEKSNNNVNFDNHTVRSSIQREVSLSRDSSSRHSVSHTLSHRSGVHESVEVEDEDGDVENNKVDAKKPIKVSLRRLAYLNKPEVPVLVLGSVAAIIHGLVFPIFGFLFSSAITMFFEPPDKQRKDSRFWALLYVGLGLITLVVIPVQNYFFGVAGGKLIERIRSLTFERVVHQEISWFDDPANSSGAVGARLSTDASTVKSLVGDTLALIVQNLTTIIAGLVISFTANWILAFIILAVSPLVLMQGFIQVKFLKGFSADAKVKYEEASQVANDAVGSIRTIASFCAESKVMDMYRKKCLEPEKQGVRLGLVSGAGFGFSFLALYCTNAFCFYIGSVLVQHGKATFPEVFKVFFCLTITAMGVSQTSALAPDTNKAKDSAASIFNILDSTPTIDSSSNEGRTLEVIDGDIDFEHVSFSYPTRPHIQILRDLCLIIPAGKTVALVGESGSGKSTVISLLERFYNPHTGHILLDGVDIKEFRLSWLRQQMGLVGQEPILFNESIRANIAYGKEGVATEEEIIAAAKASNAHQFISALPQGYDTPVGERGTQLSGGQKQRIAIARAMLKDPKILLLDEATSALDAESEKVVQEALDKVSLNRTTVVVAHRLTTIRGADIIAVMKDGAVAEKGKHNELMKIINGVYASLVALHTTNT</sequence>
<dbReference type="Pfam" id="PF00664">
    <property type="entry name" value="ABC_membrane"/>
    <property type="match status" value="2"/>
</dbReference>
<dbReference type="SUPFAM" id="SSF52540">
    <property type="entry name" value="P-loop containing nucleoside triphosphate hydrolases"/>
    <property type="match status" value="2"/>
</dbReference>
<dbReference type="InterPro" id="IPR036640">
    <property type="entry name" value="ABC1_TM_sf"/>
</dbReference>
<dbReference type="InterPro" id="IPR017871">
    <property type="entry name" value="ABC_transporter-like_CS"/>
</dbReference>
<feature type="transmembrane region" description="Helical" evidence="12">
    <location>
        <begin position="282"/>
        <end position="302"/>
    </location>
</feature>
<feature type="transmembrane region" description="Helical" evidence="12">
    <location>
        <begin position="713"/>
        <end position="737"/>
    </location>
</feature>
<dbReference type="PANTHER" id="PTHR24222">
    <property type="entry name" value="ABC TRANSPORTER B FAMILY"/>
    <property type="match status" value="1"/>
</dbReference>
<keyword evidence="9 12" id="KW-0472">Membrane</keyword>
<dbReference type="InterPro" id="IPR003593">
    <property type="entry name" value="AAA+_ATPase"/>
</dbReference>
<feature type="transmembrane region" description="Helical" evidence="12">
    <location>
        <begin position="757"/>
        <end position="780"/>
    </location>
</feature>
<evidence type="ECO:0000256" key="10">
    <source>
        <dbReference type="ARBA" id="ARBA00023180"/>
    </source>
</evidence>
<proteinExistence type="inferred from homology"/>
<dbReference type="CDD" id="cd03249">
    <property type="entry name" value="ABC_MTABC3_MDL1_MDL2"/>
    <property type="match status" value="2"/>
</dbReference>
<feature type="domain" description="ABC transmembrane type-1" evidence="14">
    <location>
        <begin position="58"/>
        <end position="343"/>
    </location>
</feature>
<evidence type="ECO:0000313" key="15">
    <source>
        <dbReference type="EMBL" id="WVY94458.1"/>
    </source>
</evidence>
<evidence type="ECO:0000256" key="8">
    <source>
        <dbReference type="ARBA" id="ARBA00022989"/>
    </source>
</evidence>
<name>A0AAQ3RGF6_VIGMU</name>
<dbReference type="PROSITE" id="PS50929">
    <property type="entry name" value="ABC_TM1F"/>
    <property type="match status" value="2"/>
</dbReference>
<dbReference type="FunFam" id="1.20.1560.10:FF:000044">
    <property type="entry name" value="ABC transporter B family member 9"/>
    <property type="match status" value="1"/>
</dbReference>
<feature type="domain" description="ABC transmembrane type-1" evidence="14">
    <location>
        <begin position="717"/>
        <end position="1003"/>
    </location>
</feature>
<dbReference type="PANTHER" id="PTHR24222:SF50">
    <property type="entry name" value="ABC TRANSPORTER B FAMILY MEMBER 9-LIKE ISOFORM X2"/>
    <property type="match status" value="1"/>
</dbReference>
<dbReference type="InterPro" id="IPR011527">
    <property type="entry name" value="ABC1_TM_dom"/>
</dbReference>
<evidence type="ECO:0000256" key="7">
    <source>
        <dbReference type="ARBA" id="ARBA00022840"/>
    </source>
</evidence>
<accession>A0AAQ3RGF6</accession>
<dbReference type="CDD" id="cd18578">
    <property type="entry name" value="ABC_6TM_Pgp_ABCB1_D2_like"/>
    <property type="match status" value="1"/>
</dbReference>
<dbReference type="CDD" id="cd18577">
    <property type="entry name" value="ABC_6TM_Pgp_ABCB1_D1_like"/>
    <property type="match status" value="1"/>
</dbReference>
<dbReference type="PROSITE" id="PS50893">
    <property type="entry name" value="ABC_TRANSPORTER_2"/>
    <property type="match status" value="2"/>
</dbReference>
<keyword evidence="3" id="KW-0813">Transport</keyword>
<dbReference type="GO" id="GO:0016887">
    <property type="term" value="F:ATP hydrolysis activity"/>
    <property type="evidence" value="ECO:0007669"/>
    <property type="project" value="InterPro"/>
</dbReference>
<dbReference type="SMART" id="SM00382">
    <property type="entry name" value="AAA"/>
    <property type="match status" value="2"/>
</dbReference>
<keyword evidence="4 12" id="KW-0812">Transmembrane</keyword>
<feature type="transmembrane region" description="Helical" evidence="12">
    <location>
        <begin position="102"/>
        <end position="123"/>
    </location>
</feature>
<evidence type="ECO:0008006" key="17">
    <source>
        <dbReference type="Google" id="ProtNLM"/>
    </source>
</evidence>
<dbReference type="Pfam" id="PF00005">
    <property type="entry name" value="ABC_tran"/>
    <property type="match status" value="2"/>
</dbReference>
<evidence type="ECO:0000259" key="14">
    <source>
        <dbReference type="PROSITE" id="PS50929"/>
    </source>
</evidence>
<dbReference type="SUPFAM" id="SSF90123">
    <property type="entry name" value="ABC transporter transmembrane region"/>
    <property type="match status" value="2"/>
</dbReference>
<keyword evidence="7" id="KW-0067">ATP-binding</keyword>
<reference evidence="15 16" key="1">
    <citation type="journal article" date="2023" name="Life. Sci Alliance">
        <title>Evolutionary insights into 3D genome organization and epigenetic landscape of Vigna mungo.</title>
        <authorList>
            <person name="Junaid A."/>
            <person name="Singh B."/>
            <person name="Bhatia S."/>
        </authorList>
    </citation>
    <scope>NUCLEOTIDE SEQUENCE [LARGE SCALE GENOMIC DNA]</scope>
    <source>
        <strain evidence="15">Urdbean</strain>
    </source>
</reference>
<dbReference type="InterPro" id="IPR039421">
    <property type="entry name" value="Type_1_exporter"/>
</dbReference>
<dbReference type="GO" id="GO:0005886">
    <property type="term" value="C:plasma membrane"/>
    <property type="evidence" value="ECO:0007669"/>
    <property type="project" value="UniProtKB-SubCell"/>
</dbReference>
<dbReference type="GO" id="GO:0140359">
    <property type="term" value="F:ABC-type transporter activity"/>
    <property type="evidence" value="ECO:0007669"/>
    <property type="project" value="InterPro"/>
</dbReference>
<dbReference type="GO" id="GO:0010328">
    <property type="term" value="F:auxin influx transmembrane transporter activity"/>
    <property type="evidence" value="ECO:0007669"/>
    <property type="project" value="UniProtKB-ARBA"/>
</dbReference>
<protein>
    <recommendedName>
        <fullName evidence="17">ABC transporter B family member 9</fullName>
    </recommendedName>
</protein>
<dbReference type="FunFam" id="3.40.50.300:FF:000066">
    <property type="entry name" value="ABC transporter B family member 1"/>
    <property type="match status" value="2"/>
</dbReference>
<dbReference type="GO" id="GO:0010329">
    <property type="term" value="F:auxin efflux transmembrane transporter activity"/>
    <property type="evidence" value="ECO:0007669"/>
    <property type="project" value="UniProtKB-ARBA"/>
</dbReference>
<evidence type="ECO:0000313" key="16">
    <source>
        <dbReference type="Proteomes" id="UP001374535"/>
    </source>
</evidence>
<keyword evidence="6" id="KW-0547">Nucleotide-binding</keyword>
<keyword evidence="10" id="KW-0325">Glycoprotein</keyword>
<evidence type="ECO:0000256" key="9">
    <source>
        <dbReference type="ARBA" id="ARBA00023136"/>
    </source>
</evidence>
<evidence type="ECO:0000256" key="1">
    <source>
        <dbReference type="ARBA" id="ARBA00004651"/>
    </source>
</evidence>
<dbReference type="InterPro" id="IPR003439">
    <property type="entry name" value="ABC_transporter-like_ATP-bd"/>
</dbReference>
<feature type="transmembrane region" description="Helical" evidence="12">
    <location>
        <begin position="858"/>
        <end position="877"/>
    </location>
</feature>
<feature type="region of interest" description="Disordered" evidence="11">
    <location>
        <begin position="618"/>
        <end position="688"/>
    </location>
</feature>
<keyword evidence="5" id="KW-0677">Repeat</keyword>